<dbReference type="GO" id="GO:0016740">
    <property type="term" value="F:transferase activity"/>
    <property type="evidence" value="ECO:0007669"/>
    <property type="project" value="UniProtKB-KW"/>
</dbReference>
<name>A0A2K8STH1_9NOSO</name>
<protein>
    <submittedName>
        <fullName evidence="8">Glycosyltransferase, catalytic subunit of cellulose synthase and poly-beta-1,6-N-acetylglucosamine synthase</fullName>
    </submittedName>
</protein>
<dbReference type="KEGG" id="nfl:COO91_04739"/>
<keyword evidence="3 6" id="KW-0812">Transmembrane</keyword>
<evidence type="ECO:0000256" key="1">
    <source>
        <dbReference type="ARBA" id="ARBA00004162"/>
    </source>
</evidence>
<dbReference type="OrthoDB" id="440118at2"/>
<dbReference type="EMBL" id="CP024785">
    <property type="protein sequence ID" value="AUB38764.1"/>
    <property type="molecule type" value="Genomic_DNA"/>
</dbReference>
<dbReference type="Gene3D" id="2.60.120.260">
    <property type="entry name" value="Galactose-binding domain-like"/>
    <property type="match status" value="2"/>
</dbReference>
<evidence type="ECO:0000256" key="4">
    <source>
        <dbReference type="ARBA" id="ARBA00022989"/>
    </source>
</evidence>
<evidence type="ECO:0000256" key="2">
    <source>
        <dbReference type="ARBA" id="ARBA00022475"/>
    </source>
</evidence>
<accession>A0A2K8STH1</accession>
<evidence type="ECO:0000256" key="6">
    <source>
        <dbReference type="SAM" id="Phobius"/>
    </source>
</evidence>
<comment type="subcellular location">
    <subcellularLocation>
        <location evidence="1">Cell membrane</location>
        <topology evidence="1">Single-pass membrane protein</topology>
    </subcellularLocation>
</comment>
<sequence>MKQLFHLSQISKKAIIVTSCFFLFPSSLLSAQAQTKGDLQQEVTLLAQATTSENTSKADLKAPSAKNLTTYTLEFNRSPIVGNRMRLRGVYSEGRLAFTRPRGWKLDQGKVQALIRFQHSPSLYANRSNLTVLLNGISVGSVPLNRKESQVGQVLFNIPSKLLQDYNELTLVAQQNNTLECSDPSSPDLWTEILPDSKLIFNYERQPIPLNFSRYPYPFFDEFGLETNQIAYLQPSQVDQSWLTAAARLQAALGRIADFRPIQTSVVSDVANVKANDRLVIIGTPNEQPTLNTWKNLPLKVVSNQILDRDNNPVPDKTGVLIITKAEKSGVPVLIATGNSAKAVEKATQFLSQPDLRKMGTGQVVFVDTLKEASTPGLRQWPHYLPEQNSFKLGDIKTQVNGEPFNDVTVRGIGAPPIEIDFRALPDDRFLRGSSMNLVYSYGPQVNPRTSAIEVLLDGVFIGGARLDSESGETRKNLKVNLPENLIKPNSKLQVFMRMNPREPFDKQNCLQPPDQQLTGTVHSDTSFDLKREISTQLPDLNLLKFGFPFAAPQDLSQTAIVVPQIPSKTDVLTLLAFSERLGRLSQADAVKLNVYTPDALPTKARKNDHLVGIGTREDFPFPEVFNSTGFNLSQAYSRSSANAVVQTPQDTQGMIKQIISPWNSDRVVLALTSQTETGLERVRQVLNQDPWFFQLKKDTVLISSDQKDPVSYDADAYQLQFFQSAPNTRRLENTTILSKASRFLQENWLLLPVGIFSVSLILYGILQLYLKRLTADKK</sequence>
<evidence type="ECO:0000313" key="9">
    <source>
        <dbReference type="Proteomes" id="UP000232003"/>
    </source>
</evidence>
<keyword evidence="8" id="KW-0808">Transferase</keyword>
<reference evidence="8 9" key="1">
    <citation type="submission" date="2017-11" db="EMBL/GenBank/DDBJ databases">
        <title>Complete genome of a free-living desiccation-tolerant cyanobacterium and its photosynthetic adaptation to extreme terrestrial habitat.</title>
        <authorList>
            <person name="Shang J."/>
        </authorList>
    </citation>
    <scope>NUCLEOTIDE SEQUENCE [LARGE SCALE GENOMIC DNA]</scope>
    <source>
        <strain evidence="8 9">CCNUN1</strain>
    </source>
</reference>
<gene>
    <name evidence="8" type="ORF">COO91_04739</name>
</gene>
<keyword evidence="2" id="KW-1003">Cell membrane</keyword>
<evidence type="ECO:0000256" key="3">
    <source>
        <dbReference type="ARBA" id="ARBA00022692"/>
    </source>
</evidence>
<keyword evidence="4 6" id="KW-1133">Transmembrane helix</keyword>
<evidence type="ECO:0000313" key="8">
    <source>
        <dbReference type="EMBL" id="AUB38764.1"/>
    </source>
</evidence>
<proteinExistence type="predicted"/>
<dbReference type="InterPro" id="IPR018513">
    <property type="entry name" value="Cell_synthase_bac"/>
</dbReference>
<keyword evidence="5 6" id="KW-0472">Membrane</keyword>
<feature type="transmembrane region" description="Helical" evidence="6">
    <location>
        <begin position="749"/>
        <end position="771"/>
    </location>
</feature>
<dbReference type="Proteomes" id="UP000232003">
    <property type="component" value="Chromosome"/>
</dbReference>
<dbReference type="RefSeq" id="WP_100899982.1">
    <property type="nucleotide sequence ID" value="NZ_CAWNNC010000001.1"/>
</dbReference>
<dbReference type="GO" id="GO:0006011">
    <property type="term" value="P:UDP-alpha-D-glucose metabolic process"/>
    <property type="evidence" value="ECO:0007669"/>
    <property type="project" value="InterPro"/>
</dbReference>
<evidence type="ECO:0000256" key="7">
    <source>
        <dbReference type="SAM" id="SignalP"/>
    </source>
</evidence>
<dbReference type="PANTHER" id="PTHR39083">
    <property type="entry name" value="CYCLIC DI-GMP-BINDING PROTEIN"/>
    <property type="match status" value="1"/>
</dbReference>
<organism evidence="8 9">
    <name type="scientific">Nostoc flagelliforme CCNUN1</name>
    <dbReference type="NCBI Taxonomy" id="2038116"/>
    <lineage>
        <taxon>Bacteria</taxon>
        <taxon>Bacillati</taxon>
        <taxon>Cyanobacteriota</taxon>
        <taxon>Cyanophyceae</taxon>
        <taxon>Nostocales</taxon>
        <taxon>Nostocaceae</taxon>
        <taxon>Nostoc</taxon>
    </lineage>
</organism>
<evidence type="ECO:0000256" key="5">
    <source>
        <dbReference type="ARBA" id="ARBA00023136"/>
    </source>
</evidence>
<keyword evidence="9" id="KW-1185">Reference proteome</keyword>
<keyword evidence="7" id="KW-0732">Signal</keyword>
<dbReference type="GO" id="GO:0005886">
    <property type="term" value="C:plasma membrane"/>
    <property type="evidence" value="ECO:0007669"/>
    <property type="project" value="UniProtKB-SubCell"/>
</dbReference>
<dbReference type="Pfam" id="PF03170">
    <property type="entry name" value="BcsB"/>
    <property type="match status" value="1"/>
</dbReference>
<feature type="signal peptide" evidence="7">
    <location>
        <begin position="1"/>
        <end position="33"/>
    </location>
</feature>
<dbReference type="PANTHER" id="PTHR39083:SF1">
    <property type="entry name" value="CYCLIC DI-GMP-BINDING PROTEIN"/>
    <property type="match status" value="1"/>
</dbReference>
<feature type="chain" id="PRO_5014784817" evidence="7">
    <location>
        <begin position="34"/>
        <end position="779"/>
    </location>
</feature>
<dbReference type="AlphaFoldDB" id="A0A2K8STH1"/>